<dbReference type="EMBL" id="JACXAD010000023">
    <property type="protein sequence ID" value="MBD2769764.1"/>
    <property type="molecule type" value="Genomic_DNA"/>
</dbReference>
<evidence type="ECO:0000313" key="2">
    <source>
        <dbReference type="EMBL" id="MBD2769764.1"/>
    </source>
</evidence>
<gene>
    <name evidence="2" type="ORF">IC235_17885</name>
</gene>
<organism evidence="2 3">
    <name type="scientific">Hymenobacter montanus</name>
    <dbReference type="NCBI Taxonomy" id="2771359"/>
    <lineage>
        <taxon>Bacteria</taxon>
        <taxon>Pseudomonadati</taxon>
        <taxon>Bacteroidota</taxon>
        <taxon>Cytophagia</taxon>
        <taxon>Cytophagales</taxon>
        <taxon>Hymenobacteraceae</taxon>
        <taxon>Hymenobacter</taxon>
    </lineage>
</organism>
<keyword evidence="1" id="KW-1133">Transmembrane helix</keyword>
<comment type="caution">
    <text evidence="2">The sequence shown here is derived from an EMBL/GenBank/DDBJ whole genome shotgun (WGS) entry which is preliminary data.</text>
</comment>
<keyword evidence="1" id="KW-0472">Membrane</keyword>
<feature type="transmembrane region" description="Helical" evidence="1">
    <location>
        <begin position="142"/>
        <end position="161"/>
    </location>
</feature>
<feature type="transmembrane region" description="Helical" evidence="1">
    <location>
        <begin position="76"/>
        <end position="92"/>
    </location>
</feature>
<dbReference type="AlphaFoldDB" id="A0A927GL27"/>
<evidence type="ECO:0000313" key="3">
    <source>
        <dbReference type="Proteomes" id="UP000612233"/>
    </source>
</evidence>
<name>A0A927GL27_9BACT</name>
<protein>
    <recommendedName>
        <fullName evidence="4">DUF1440 domain-containing protein</fullName>
    </recommendedName>
</protein>
<evidence type="ECO:0008006" key="4">
    <source>
        <dbReference type="Google" id="ProtNLM"/>
    </source>
</evidence>
<feature type="transmembrane region" description="Helical" evidence="1">
    <location>
        <begin position="15"/>
        <end position="40"/>
    </location>
</feature>
<feature type="transmembrane region" description="Helical" evidence="1">
    <location>
        <begin position="104"/>
        <end position="122"/>
    </location>
</feature>
<keyword evidence="3" id="KW-1185">Reference proteome</keyword>
<dbReference type="RefSeq" id="WP_191006575.1">
    <property type="nucleotide sequence ID" value="NZ_JACXAD010000023.1"/>
</dbReference>
<reference evidence="2" key="1">
    <citation type="submission" date="2020-09" db="EMBL/GenBank/DDBJ databases">
        <authorList>
            <person name="Kim M.K."/>
        </authorList>
    </citation>
    <scope>NUCLEOTIDE SEQUENCE</scope>
    <source>
        <strain evidence="2">BT664</strain>
    </source>
</reference>
<accession>A0A927GL27</accession>
<sequence length="171" mass="18237">METILPTSRPNRRPWAWSAGATGLLAGTLDITAACLQFVVVTHKSPANVLRFVASGLFGQAALTGGAGMALVGLGLHYLIAIVFAVVFYWLYSRLPLLWKLPSAVPGVIYGEVVGLIMNWVVVPSSHVPRQPYNPASGPMSLSIVLCIGLPIAVRAARYYSPDRLRPAGPS</sequence>
<keyword evidence="1" id="KW-0812">Transmembrane</keyword>
<dbReference type="Proteomes" id="UP000612233">
    <property type="component" value="Unassembled WGS sequence"/>
</dbReference>
<proteinExistence type="predicted"/>
<evidence type="ECO:0000256" key="1">
    <source>
        <dbReference type="SAM" id="Phobius"/>
    </source>
</evidence>